<evidence type="ECO:0000256" key="1">
    <source>
        <dbReference type="ARBA" id="ARBA00001947"/>
    </source>
</evidence>
<dbReference type="Gene3D" id="3.40.630.10">
    <property type="entry name" value="Zn peptidases"/>
    <property type="match status" value="1"/>
</dbReference>
<evidence type="ECO:0000256" key="3">
    <source>
        <dbReference type="ARBA" id="ARBA00022723"/>
    </source>
</evidence>
<dbReference type="EMBL" id="CP109495">
    <property type="protein sequence ID" value="WUX52617.1"/>
    <property type="molecule type" value="Genomic_DNA"/>
</dbReference>
<dbReference type="InterPro" id="IPR001261">
    <property type="entry name" value="ArgE/DapE_CS"/>
</dbReference>
<comment type="similarity">
    <text evidence="2">Belongs to the peptidase M20A family.</text>
</comment>
<reference evidence="7" key="1">
    <citation type="submission" date="2022-10" db="EMBL/GenBank/DDBJ databases">
        <title>The complete genomes of actinobacterial strains from the NBC collection.</title>
        <authorList>
            <person name="Joergensen T.S."/>
            <person name="Alvarez Arevalo M."/>
            <person name="Sterndorff E.B."/>
            <person name="Faurdal D."/>
            <person name="Vuksanovic O."/>
            <person name="Mourched A.-S."/>
            <person name="Charusanti P."/>
            <person name="Shaw S."/>
            <person name="Blin K."/>
            <person name="Weber T."/>
        </authorList>
    </citation>
    <scope>NUCLEOTIDE SEQUENCE</scope>
    <source>
        <strain evidence="7">NBC_01432</strain>
    </source>
</reference>
<evidence type="ECO:0000256" key="5">
    <source>
        <dbReference type="ARBA" id="ARBA00022833"/>
    </source>
</evidence>
<feature type="domain" description="Peptidase M20 dimerisation" evidence="6">
    <location>
        <begin position="190"/>
        <end position="337"/>
    </location>
</feature>
<dbReference type="Gene3D" id="3.30.70.360">
    <property type="match status" value="1"/>
</dbReference>
<dbReference type="SUPFAM" id="SSF55031">
    <property type="entry name" value="Bacterial exopeptidase dimerisation domain"/>
    <property type="match status" value="1"/>
</dbReference>
<keyword evidence="4" id="KW-0378">Hydrolase</keyword>
<dbReference type="Proteomes" id="UP001432209">
    <property type="component" value="Chromosome"/>
</dbReference>
<dbReference type="PANTHER" id="PTHR43808">
    <property type="entry name" value="ACETYLORNITHINE DEACETYLASE"/>
    <property type="match status" value="1"/>
</dbReference>
<dbReference type="Pfam" id="PF01546">
    <property type="entry name" value="Peptidase_M20"/>
    <property type="match status" value="1"/>
</dbReference>
<gene>
    <name evidence="7" type="ORF">OG442_14340</name>
</gene>
<dbReference type="InterPro" id="IPR036264">
    <property type="entry name" value="Bact_exopeptidase_dim_dom"/>
</dbReference>
<proteinExistence type="inferred from homology"/>
<dbReference type="Gene3D" id="1.10.150.900">
    <property type="match status" value="1"/>
</dbReference>
<dbReference type="RefSeq" id="WP_329076268.1">
    <property type="nucleotide sequence ID" value="NZ_CP109389.1"/>
</dbReference>
<organism evidence="7 8">
    <name type="scientific">Streptomyces niveus</name>
    <name type="common">Streptomyces spheroides</name>
    <dbReference type="NCBI Taxonomy" id="193462"/>
    <lineage>
        <taxon>Bacteria</taxon>
        <taxon>Bacillati</taxon>
        <taxon>Actinomycetota</taxon>
        <taxon>Actinomycetes</taxon>
        <taxon>Kitasatosporales</taxon>
        <taxon>Streptomycetaceae</taxon>
        <taxon>Streptomyces</taxon>
    </lineage>
</organism>
<accession>A0ABZ2A1M7</accession>
<dbReference type="PROSITE" id="PS00759">
    <property type="entry name" value="ARGE_DAPE_CPG2_2"/>
    <property type="match status" value="1"/>
</dbReference>
<dbReference type="PROSITE" id="PS00758">
    <property type="entry name" value="ARGE_DAPE_CPG2_1"/>
    <property type="match status" value="1"/>
</dbReference>
<evidence type="ECO:0000256" key="2">
    <source>
        <dbReference type="ARBA" id="ARBA00006247"/>
    </source>
</evidence>
<keyword evidence="3" id="KW-0479">Metal-binding</keyword>
<evidence type="ECO:0000313" key="7">
    <source>
        <dbReference type="EMBL" id="WUX52617.1"/>
    </source>
</evidence>
<name>A0ABZ2A1M7_STRNV</name>
<keyword evidence="5" id="KW-0862">Zinc</keyword>
<dbReference type="SUPFAM" id="SSF53187">
    <property type="entry name" value="Zn-dependent exopeptidases"/>
    <property type="match status" value="1"/>
</dbReference>
<keyword evidence="8" id="KW-1185">Reference proteome</keyword>
<protein>
    <submittedName>
        <fullName evidence="7">M20/M25/M40 family metallo-hydrolase</fullName>
    </submittedName>
</protein>
<dbReference type="InterPro" id="IPR050072">
    <property type="entry name" value="Peptidase_M20A"/>
</dbReference>
<dbReference type="InterPro" id="IPR002933">
    <property type="entry name" value="Peptidase_M20"/>
</dbReference>
<dbReference type="InterPro" id="IPR011650">
    <property type="entry name" value="Peptidase_M20_dimer"/>
</dbReference>
<dbReference type="PANTHER" id="PTHR43808:SF8">
    <property type="entry name" value="PEPTIDASE M20 DIMERISATION DOMAIN-CONTAINING PROTEIN"/>
    <property type="match status" value="1"/>
</dbReference>
<sequence length="446" mass="47929">MAERLTTDPLPLLRDLIRIDTTNPPGNERACVDYLTARLAHRDELNVKVLARTPDRANLIVRFPGRGVAPPLLLHGHSDVVPVTGQRWQHPPFAAELIDGEVWGRGAVDMKGGLSMMLTALTRLHESGQRPAGDVVLAVVADEEHGSINGARWLTAEHPELFSGIRYGIGEEGGAGLDLAGLRIHPVVVAEKRACWYRATVRGPGGHASRLSPPGMAAGQLGTLLTRLSGARLPRHLGPAARRMLTDVAQALPEHLATAVRALRDDPTDAPPAGLPQAAALQLDSVLRHTVNPTVIRAGDKINVLPGEASAELDGRILPGEHSREEFEAEIRALIGPDAELDLLVEGLAVRQDRIAEPMFGGFYDLLTELTSKADPGAVPLPMVTPAATDAGFFAGLGIRCYGWLPMNLPAGAEHRTLLHTADERIPVEALEFGTSLLTELLRDYR</sequence>
<evidence type="ECO:0000256" key="4">
    <source>
        <dbReference type="ARBA" id="ARBA00022801"/>
    </source>
</evidence>
<comment type="cofactor">
    <cofactor evidence="1">
        <name>Zn(2+)</name>
        <dbReference type="ChEBI" id="CHEBI:29105"/>
    </cofactor>
</comment>
<evidence type="ECO:0000259" key="6">
    <source>
        <dbReference type="Pfam" id="PF07687"/>
    </source>
</evidence>
<evidence type="ECO:0000313" key="8">
    <source>
        <dbReference type="Proteomes" id="UP001432209"/>
    </source>
</evidence>
<dbReference type="Pfam" id="PF07687">
    <property type="entry name" value="M20_dimer"/>
    <property type="match status" value="1"/>
</dbReference>